<feature type="signal peptide" evidence="1">
    <location>
        <begin position="1"/>
        <end position="18"/>
    </location>
</feature>
<protein>
    <recommendedName>
        <fullName evidence="4">T-complex protein 1 subunit beta</fullName>
    </recommendedName>
</protein>
<evidence type="ECO:0000256" key="1">
    <source>
        <dbReference type="SAM" id="SignalP"/>
    </source>
</evidence>
<dbReference type="EMBL" id="FN595243">
    <property type="protein sequence ID" value="CBI22715.3"/>
    <property type="molecule type" value="Genomic_DNA"/>
</dbReference>
<evidence type="ECO:0008006" key="4">
    <source>
        <dbReference type="Google" id="ProtNLM"/>
    </source>
</evidence>
<dbReference type="Proteomes" id="UP000009183">
    <property type="component" value="Chromosome 16"/>
</dbReference>
<reference evidence="3" key="1">
    <citation type="journal article" date="2007" name="Nature">
        <title>The grapevine genome sequence suggests ancestral hexaploidization in major angiosperm phyla.</title>
        <authorList>
            <consortium name="The French-Italian Public Consortium for Grapevine Genome Characterization."/>
            <person name="Jaillon O."/>
            <person name="Aury J.-M."/>
            <person name="Noel B."/>
            <person name="Policriti A."/>
            <person name="Clepet C."/>
            <person name="Casagrande A."/>
            <person name="Choisne N."/>
            <person name="Aubourg S."/>
            <person name="Vitulo N."/>
            <person name="Jubin C."/>
            <person name="Vezzi A."/>
            <person name="Legeai F."/>
            <person name="Hugueney P."/>
            <person name="Dasilva C."/>
            <person name="Horner D."/>
            <person name="Mica E."/>
            <person name="Jublot D."/>
            <person name="Poulain J."/>
            <person name="Bruyere C."/>
            <person name="Billault A."/>
            <person name="Segurens B."/>
            <person name="Gouyvenoux M."/>
            <person name="Ugarte E."/>
            <person name="Cattonaro F."/>
            <person name="Anthouard V."/>
            <person name="Vico V."/>
            <person name="Del Fabbro C."/>
            <person name="Alaux M."/>
            <person name="Di Gaspero G."/>
            <person name="Dumas V."/>
            <person name="Felice N."/>
            <person name="Paillard S."/>
            <person name="Juman I."/>
            <person name="Moroldo M."/>
            <person name="Scalabrin S."/>
            <person name="Canaguier A."/>
            <person name="Le Clainche I."/>
            <person name="Malacrida G."/>
            <person name="Durand E."/>
            <person name="Pesole G."/>
            <person name="Laucou V."/>
            <person name="Chatelet P."/>
            <person name="Merdinoglu D."/>
            <person name="Delledonne M."/>
            <person name="Pezzotti M."/>
            <person name="Lecharny A."/>
            <person name="Scarpelli C."/>
            <person name="Artiguenave F."/>
            <person name="Pe M.E."/>
            <person name="Valle G."/>
            <person name="Morgante M."/>
            <person name="Caboche M."/>
            <person name="Adam-Blondon A.-F."/>
            <person name="Weissenbach J."/>
            <person name="Quetier F."/>
            <person name="Wincker P."/>
        </authorList>
    </citation>
    <scope>NUCLEOTIDE SEQUENCE [LARGE SCALE GENOMIC DNA]</scope>
    <source>
        <strain evidence="3">cv. Pinot noir / PN40024</strain>
    </source>
</reference>
<dbReference type="HOGENOM" id="CLU_2659561_0_0_1"/>
<dbReference type="eggNOG" id="KOG1114">
    <property type="taxonomic scope" value="Eukaryota"/>
</dbReference>
<accession>E0CV15</accession>
<organism evidence="2 3">
    <name type="scientific">Vitis vinifera</name>
    <name type="common">Grape</name>
    <dbReference type="NCBI Taxonomy" id="29760"/>
    <lineage>
        <taxon>Eukaryota</taxon>
        <taxon>Viridiplantae</taxon>
        <taxon>Streptophyta</taxon>
        <taxon>Embryophyta</taxon>
        <taxon>Tracheophyta</taxon>
        <taxon>Spermatophyta</taxon>
        <taxon>Magnoliopsida</taxon>
        <taxon>eudicotyledons</taxon>
        <taxon>Gunneridae</taxon>
        <taxon>Pentapetalae</taxon>
        <taxon>rosids</taxon>
        <taxon>Vitales</taxon>
        <taxon>Vitaceae</taxon>
        <taxon>Viteae</taxon>
        <taxon>Vitis</taxon>
    </lineage>
</organism>
<gene>
    <name evidence="2" type="ordered locus">VIT_16s0050g00510</name>
</gene>
<sequence>MVLMLLVLLYTTFHPKEPLLNRVAAGAQMISCKIGDSRLGSMETGTGLTRALIAAVEEIEDCTLCVFLFIVTLFSS</sequence>
<keyword evidence="3" id="KW-1185">Reference proteome</keyword>
<evidence type="ECO:0000313" key="3">
    <source>
        <dbReference type="Proteomes" id="UP000009183"/>
    </source>
</evidence>
<evidence type="ECO:0000313" key="2">
    <source>
        <dbReference type="EMBL" id="CBI22715.3"/>
    </source>
</evidence>
<feature type="chain" id="PRO_5003133238" description="T-complex protein 1 subunit beta" evidence="1">
    <location>
        <begin position="19"/>
        <end position="76"/>
    </location>
</feature>
<proteinExistence type="predicted"/>
<dbReference type="PaxDb" id="29760-VIT_16s0050g00510.t01"/>
<dbReference type="InParanoid" id="E0CV15"/>
<name>E0CV15_VITVI</name>
<dbReference type="AlphaFoldDB" id="E0CV15"/>
<keyword evidence="1" id="KW-0732">Signal</keyword>